<organism evidence="12 13">
    <name type="scientific">Methanococcus voltae PS</name>
    <dbReference type="NCBI Taxonomy" id="523842"/>
    <lineage>
        <taxon>Archaea</taxon>
        <taxon>Methanobacteriati</taxon>
        <taxon>Methanobacteriota</taxon>
        <taxon>Methanomada group</taxon>
        <taxon>Methanococci</taxon>
        <taxon>Methanococcales</taxon>
        <taxon>Methanococcaceae</taxon>
        <taxon>Methanococcus</taxon>
    </lineage>
</organism>
<dbReference type="PROSITE" id="PS50162">
    <property type="entry name" value="RECA_2"/>
    <property type="match status" value="1"/>
</dbReference>
<evidence type="ECO:0000256" key="5">
    <source>
        <dbReference type="ARBA" id="ARBA00022840"/>
    </source>
</evidence>
<dbReference type="SUPFAM" id="SSF52540">
    <property type="entry name" value="P-loop containing nucleoside triphosphate hydrolases"/>
    <property type="match status" value="1"/>
</dbReference>
<keyword evidence="7 9" id="KW-0233">DNA recombination</keyword>
<evidence type="ECO:0000256" key="6">
    <source>
        <dbReference type="ARBA" id="ARBA00023125"/>
    </source>
</evidence>
<evidence type="ECO:0000256" key="9">
    <source>
        <dbReference type="HAMAP-Rule" id="MF_00350"/>
    </source>
</evidence>
<dbReference type="InterPro" id="IPR013632">
    <property type="entry name" value="Rad51_C"/>
</dbReference>
<proteinExistence type="inferred from homology"/>
<comment type="similarity">
    <text evidence="1 9">Belongs to the eukaryotic RecA-like protein family. RadB subfamily.</text>
</comment>
<evidence type="ECO:0000256" key="2">
    <source>
        <dbReference type="ARBA" id="ARBA00018143"/>
    </source>
</evidence>
<name>A0ABT2EYT4_METVO</name>
<keyword evidence="6 9" id="KW-0238">DNA-binding</keyword>
<dbReference type="HAMAP" id="MF_00350">
    <property type="entry name" value="RadB"/>
    <property type="match status" value="1"/>
</dbReference>
<dbReference type="PANTHER" id="PTHR22942">
    <property type="entry name" value="RECA/RAD51/RADA DNA STRAND-PAIRING FAMILY MEMBER"/>
    <property type="match status" value="1"/>
</dbReference>
<evidence type="ECO:0000256" key="8">
    <source>
        <dbReference type="ARBA" id="ARBA00024641"/>
    </source>
</evidence>
<keyword evidence="13" id="KW-1185">Reference proteome</keyword>
<dbReference type="Pfam" id="PF08423">
    <property type="entry name" value="Rad51"/>
    <property type="match status" value="1"/>
</dbReference>
<feature type="domain" description="RecA family profile 1" evidence="11">
    <location>
        <begin position="1"/>
        <end position="151"/>
    </location>
</feature>
<dbReference type="Proteomes" id="UP001140258">
    <property type="component" value="Unassembled WGS sequence"/>
</dbReference>
<evidence type="ECO:0000256" key="4">
    <source>
        <dbReference type="ARBA" id="ARBA00022763"/>
    </source>
</evidence>
<evidence type="ECO:0000313" key="12">
    <source>
        <dbReference type="EMBL" id="MCS3922135.1"/>
    </source>
</evidence>
<evidence type="ECO:0000256" key="10">
    <source>
        <dbReference type="SAM" id="MobiDB-lite"/>
    </source>
</evidence>
<accession>A0ABT2EYT4</accession>
<dbReference type="RefSeq" id="WP_259051419.1">
    <property type="nucleotide sequence ID" value="NZ_JANUCQ010000002.1"/>
</dbReference>
<dbReference type="EMBL" id="JANUCQ010000002">
    <property type="protein sequence ID" value="MCS3922135.1"/>
    <property type="molecule type" value="Genomic_DNA"/>
</dbReference>
<keyword evidence="3 9" id="KW-0547">Nucleotide-binding</keyword>
<evidence type="ECO:0000256" key="3">
    <source>
        <dbReference type="ARBA" id="ARBA00022741"/>
    </source>
</evidence>
<comment type="caution">
    <text evidence="12">The sequence shown here is derived from an EMBL/GenBank/DDBJ whole genome shotgun (WGS) entry which is preliminary data.</text>
</comment>
<dbReference type="PANTHER" id="PTHR22942:SF47">
    <property type="entry name" value="DNA REPAIR AND RECOMBINATION PROTEIN RADB"/>
    <property type="match status" value="1"/>
</dbReference>
<evidence type="ECO:0000256" key="1">
    <source>
        <dbReference type="ARBA" id="ARBA00006876"/>
    </source>
</evidence>
<evidence type="ECO:0000256" key="7">
    <source>
        <dbReference type="ARBA" id="ARBA00023172"/>
    </source>
</evidence>
<feature type="region of interest" description="Disordered" evidence="10">
    <location>
        <begin position="159"/>
        <end position="186"/>
    </location>
</feature>
<dbReference type="InterPro" id="IPR011939">
    <property type="entry name" value="DNA_repair_and_recomb_RadB"/>
</dbReference>
<keyword evidence="4 9" id="KW-0227">DNA damage</keyword>
<evidence type="ECO:0000259" key="11">
    <source>
        <dbReference type="PROSITE" id="PS50162"/>
    </source>
</evidence>
<sequence length="276" mass="31599">MLKGIIKGEIEKKTITQIYGPPGSGKTNICIIAMIKYAKNNQKVIYMDTEGSLSTERVKQICPQDSDGIFKNTLLCEPYTFEEQCNIIESLESVENIGLIIVDGISSLYRLELSNNVFHNTELNRNLAKQIHILNKIAKKNDTAVLLTNQAKDSVNYKISDTDYNNKDSSENEGKNHNFRNSKVKNSFDDSFEPTGGKLLAYWSKSILKLEKFKNFRRLTLEKHRFHKDGEYIDFQIVQQGLKELTGFNESEKFKNSKNELNNITNGIKDIKDIKE</sequence>
<dbReference type="InterPro" id="IPR020588">
    <property type="entry name" value="RecA_ATP-bd"/>
</dbReference>
<dbReference type="PIRSF" id="PIRSF003336">
    <property type="entry name" value="RadB"/>
    <property type="match status" value="1"/>
</dbReference>
<protein>
    <recommendedName>
        <fullName evidence="2 9">DNA repair and recombination protein RadB</fullName>
    </recommendedName>
</protein>
<comment type="function">
    <text evidence="8 9">Involved in DNA repair and in homologous recombination. May regulate the cleavage reactions of the branch-structured DNA. Has a very weak ATPase activity that is not stimulated by DNA. Binds DNA but does not promote DNA strands exchange.</text>
</comment>
<dbReference type="SMART" id="SM00382">
    <property type="entry name" value="AAA"/>
    <property type="match status" value="1"/>
</dbReference>
<dbReference type="InterPro" id="IPR003593">
    <property type="entry name" value="AAA+_ATPase"/>
</dbReference>
<reference evidence="12" key="1">
    <citation type="submission" date="2022-08" db="EMBL/GenBank/DDBJ databases">
        <title>Genomic Encyclopedia of Type Strains, Phase V (KMG-V): Genome sequencing to study the core and pangenomes of soil and plant-associated prokaryotes.</title>
        <authorList>
            <person name="Whitman W."/>
        </authorList>
    </citation>
    <scope>NUCLEOTIDE SEQUENCE</scope>
    <source>
        <strain evidence="12">PS</strain>
    </source>
</reference>
<feature type="compositionally biased region" description="Basic and acidic residues" evidence="10">
    <location>
        <begin position="160"/>
        <end position="176"/>
    </location>
</feature>
<gene>
    <name evidence="9" type="primary">radB</name>
    <name evidence="12" type="ORF">M2325_000820</name>
</gene>
<dbReference type="Gene3D" id="3.40.50.300">
    <property type="entry name" value="P-loop containing nucleotide triphosphate hydrolases"/>
    <property type="match status" value="1"/>
</dbReference>
<keyword evidence="5 9" id="KW-0067">ATP-binding</keyword>
<dbReference type="InterPro" id="IPR027417">
    <property type="entry name" value="P-loop_NTPase"/>
</dbReference>
<evidence type="ECO:0000313" key="13">
    <source>
        <dbReference type="Proteomes" id="UP001140258"/>
    </source>
</evidence>